<evidence type="ECO:0000256" key="2">
    <source>
        <dbReference type="ARBA" id="ARBA00004730"/>
    </source>
</evidence>
<dbReference type="GO" id="GO:0042450">
    <property type="term" value="P:L-arginine biosynthetic process via ornithine"/>
    <property type="evidence" value="ECO:0007669"/>
    <property type="project" value="InterPro"/>
</dbReference>
<feature type="domain" description="Fumarate lyase N-terminal" evidence="8">
    <location>
        <begin position="82"/>
        <end position="376"/>
    </location>
</feature>
<dbReference type="Gene3D" id="1.10.40.30">
    <property type="entry name" value="Fumarase/aspartase (C-terminal domain)"/>
    <property type="match status" value="1"/>
</dbReference>
<name>V9LTS3_CRIME</name>
<dbReference type="FunFam" id="1.10.40.30:FF:000001">
    <property type="entry name" value="Argininosuccinate lyase"/>
    <property type="match status" value="1"/>
</dbReference>
<keyword evidence="5 10" id="KW-0456">Lyase</keyword>
<dbReference type="InterPro" id="IPR000362">
    <property type="entry name" value="Fumarate_lyase_fam"/>
</dbReference>
<dbReference type="HAMAP" id="MF_00006">
    <property type="entry name" value="Arg_succ_lyase"/>
    <property type="match status" value="1"/>
</dbReference>
<dbReference type="GO" id="GO:0004056">
    <property type="term" value="F:argininosuccinate lyase activity"/>
    <property type="evidence" value="ECO:0007669"/>
    <property type="project" value="InterPro"/>
</dbReference>
<dbReference type="InterPro" id="IPR008948">
    <property type="entry name" value="L-Aspartase-like"/>
</dbReference>
<comment type="similarity">
    <text evidence="3">Belongs to the lyase 1 family. Argininosuccinate lyase subfamily.</text>
</comment>
<dbReference type="FunFam" id="1.20.200.10:FF:000006">
    <property type="entry name" value="Argininosuccinate lyase"/>
    <property type="match status" value="1"/>
</dbReference>
<protein>
    <submittedName>
        <fullName evidence="10">Argininosuccinate lyase</fullName>
    </submittedName>
</protein>
<evidence type="ECO:0000313" key="10">
    <source>
        <dbReference type="EMBL" id="AFU73924.1"/>
    </source>
</evidence>
<dbReference type="InterPro" id="IPR020557">
    <property type="entry name" value="Fumarate_lyase_CS"/>
</dbReference>
<dbReference type="GO" id="GO:0005829">
    <property type="term" value="C:cytosol"/>
    <property type="evidence" value="ECO:0007669"/>
    <property type="project" value="TreeGrafter"/>
</dbReference>
<dbReference type="FunFam" id="1.10.275.10:FF:000002">
    <property type="entry name" value="Argininosuccinate lyase"/>
    <property type="match status" value="1"/>
</dbReference>
<dbReference type="Pfam" id="PF00206">
    <property type="entry name" value="Lyase_1"/>
    <property type="match status" value="1"/>
</dbReference>
<dbReference type="AlphaFoldDB" id="V9LTS3"/>
<dbReference type="InterPro" id="IPR022761">
    <property type="entry name" value="Fumarate_lyase_N"/>
</dbReference>
<sequence>MFVYCLLHFVIVFFFSSLSLPPVRQHIDARREILHWLFIARLFNAHRRGKKEKQTRKEGRRKTMSSTEPSADAKTHVKLWGGRFQKSTDKKVDDFNSSIRFDQRMYKQDIAGSIAHARMLGKQHIIAEADSEAIIKGLQEIRQDIDAGRITFMVDAEDIHMNIETILTQRIGDAGKRLHTGRSRNDQVAVDLRLYLRDAMEEIRAMLLHLMGVLTTLAESHVETIMPGYTHLQKAQPVTLAHHLMAYYEMFQRDYTRLHDCHTRTNVMPLGSGALAGTTYPLDRESVARELGFAAISQNSLDAVSDRDFVIELCSTLSTIMMHLSRFSEELILWSSHEFSYIEMDDAFSTGSSIMPQKKNPDVAELIRGKAGRVYGHLMGLLTTMKGLPLAYNKDMQEDKEPIFDAVDTVKLCVPVFCDMIATMKVHKSRLLTGAKGGFTNATDVADYLVKKGLPFREAHSVVGQMVFYSIEHQKSLDELSMDEFKTFSPAIEDDIYHAISMETCVNDRKVVGGPAKEVSLKAIEHAKTYLRGELNVRWTAAPPS</sequence>
<dbReference type="PROSITE" id="PS00163">
    <property type="entry name" value="FUMARATE_LYASES"/>
    <property type="match status" value="1"/>
</dbReference>
<dbReference type="SUPFAM" id="SSF48557">
    <property type="entry name" value="L-aspartase-like"/>
    <property type="match status" value="1"/>
</dbReference>
<dbReference type="Gene3D" id="1.10.275.10">
    <property type="entry name" value="Fumarase/aspartase (N-terminal domain)"/>
    <property type="match status" value="1"/>
</dbReference>
<evidence type="ECO:0000259" key="9">
    <source>
        <dbReference type="Pfam" id="PF14698"/>
    </source>
</evidence>
<evidence type="ECO:0000256" key="1">
    <source>
        <dbReference type="ARBA" id="ARBA00004496"/>
    </source>
</evidence>
<keyword evidence="4" id="KW-0963">Cytoplasm</keyword>
<comment type="pathway">
    <text evidence="2">Amino-acid biosynthesis; L-arginine biosynthesis.</text>
</comment>
<reference evidence="10" key="1">
    <citation type="submission" date="2011-12" db="EMBL/GenBank/DDBJ databases">
        <title>The Crithidia mellificae genome.</title>
        <authorList>
            <person name="Runckel C."/>
            <person name="Flenniken M."/>
            <person name="Ruby J.G."/>
            <person name="DeRisi J."/>
        </authorList>
    </citation>
    <scope>NUCLEOTIDE SEQUENCE</scope>
    <source>
        <strain evidence="10">SF</strain>
    </source>
</reference>
<feature type="signal peptide" evidence="7">
    <location>
        <begin position="1"/>
        <end position="25"/>
    </location>
</feature>
<dbReference type="CDD" id="cd01359">
    <property type="entry name" value="Argininosuccinate_lyase"/>
    <property type="match status" value="1"/>
</dbReference>
<comment type="subcellular location">
    <subcellularLocation>
        <location evidence="1">Cytoplasm</location>
    </subcellularLocation>
</comment>
<evidence type="ECO:0000256" key="7">
    <source>
        <dbReference type="SAM" id="SignalP"/>
    </source>
</evidence>
<feature type="domain" description="Argininosuccinate lyase C-terminal" evidence="9">
    <location>
        <begin position="439"/>
        <end position="507"/>
    </location>
</feature>
<dbReference type="InterPro" id="IPR009049">
    <property type="entry name" value="Argininosuccinate_lyase"/>
</dbReference>
<dbReference type="Pfam" id="PF14698">
    <property type="entry name" value="ASL_C2"/>
    <property type="match status" value="1"/>
</dbReference>
<accession>V9LTS3</accession>
<dbReference type="PRINTS" id="PR00145">
    <property type="entry name" value="ARGSUCLYASE"/>
</dbReference>
<organism evidence="10">
    <name type="scientific">Crithidia mellificae</name>
    <dbReference type="NCBI Taxonomy" id="796356"/>
    <lineage>
        <taxon>Eukaryota</taxon>
        <taxon>Discoba</taxon>
        <taxon>Euglenozoa</taxon>
        <taxon>Kinetoplastea</taxon>
        <taxon>Metakinetoplastina</taxon>
        <taxon>Trypanosomatida</taxon>
        <taxon>Trypanosomatidae</taxon>
        <taxon>Leishmaniinae</taxon>
        <taxon>Crithidia</taxon>
    </lineage>
</organism>
<evidence type="ECO:0000256" key="4">
    <source>
        <dbReference type="ARBA" id="ARBA00022490"/>
    </source>
</evidence>
<feature type="region of interest" description="Disordered" evidence="6">
    <location>
        <begin position="49"/>
        <end position="73"/>
    </location>
</feature>
<dbReference type="EMBL" id="JQ247766">
    <property type="protein sequence ID" value="AFU73924.1"/>
    <property type="molecule type" value="Genomic_DNA"/>
</dbReference>
<feature type="chain" id="PRO_5004778969" evidence="7">
    <location>
        <begin position="26"/>
        <end position="545"/>
    </location>
</feature>
<dbReference type="InterPro" id="IPR024083">
    <property type="entry name" value="Fumarase/histidase_N"/>
</dbReference>
<keyword evidence="7" id="KW-0732">Signal</keyword>
<dbReference type="PRINTS" id="PR00149">
    <property type="entry name" value="FUMRATELYASE"/>
</dbReference>
<dbReference type="InterPro" id="IPR029419">
    <property type="entry name" value="Arg_succ_lyase_C"/>
</dbReference>
<evidence type="ECO:0000259" key="8">
    <source>
        <dbReference type="Pfam" id="PF00206"/>
    </source>
</evidence>
<proteinExistence type="inferred from homology"/>
<dbReference type="NCBIfam" id="TIGR00838">
    <property type="entry name" value="argH"/>
    <property type="match status" value="1"/>
</dbReference>
<dbReference type="PANTHER" id="PTHR43814:SF1">
    <property type="entry name" value="ARGININOSUCCINATE LYASE"/>
    <property type="match status" value="1"/>
</dbReference>
<feature type="compositionally biased region" description="Basic residues" evidence="6">
    <location>
        <begin position="49"/>
        <end position="63"/>
    </location>
</feature>
<dbReference type="Gene3D" id="1.20.200.10">
    <property type="entry name" value="Fumarase/aspartase (Central domain)"/>
    <property type="match status" value="1"/>
</dbReference>
<evidence type="ECO:0000256" key="5">
    <source>
        <dbReference type="ARBA" id="ARBA00023239"/>
    </source>
</evidence>
<dbReference type="PANTHER" id="PTHR43814">
    <property type="entry name" value="ARGININOSUCCINATE LYASE"/>
    <property type="match status" value="1"/>
</dbReference>
<evidence type="ECO:0000256" key="6">
    <source>
        <dbReference type="SAM" id="MobiDB-lite"/>
    </source>
</evidence>
<evidence type="ECO:0000256" key="3">
    <source>
        <dbReference type="ARBA" id="ARBA00010755"/>
    </source>
</evidence>